<dbReference type="GO" id="GO:0005886">
    <property type="term" value="C:plasma membrane"/>
    <property type="evidence" value="ECO:0007669"/>
    <property type="project" value="UniProtKB-SubCell"/>
</dbReference>
<dbReference type="Gene3D" id="3.20.20.70">
    <property type="entry name" value="Aldolase class I"/>
    <property type="match status" value="1"/>
</dbReference>
<dbReference type="Pfam" id="PF01180">
    <property type="entry name" value="DHO_dh"/>
    <property type="match status" value="1"/>
</dbReference>
<sequence length="336" mass="36057">MMYDLARALLFRLDAERAHDLTIGMLSRGQRTPLASLWRQQVSGRSLQVMGLTFPNPVGLAAGLDKNGACIDAFAEMGFGFIEVGTVTPRPQSGNPKPRLFRLPAHEAIINRMGFNNLGVDACVENIKTMRFRGILGVNIGKNKDTPDEQGVDDYLYCMRRVYPYASYITVNISSPNTPGLRAFQHGAALADLLAQLKAEQGKLHQEHGRYVPLAVKIAPDLSTTEVADFAAALLLHDIDAVIATNTTLDRTAVVGAEHAKEAGGLSGKVLFDASTKIVAALAEHLAGKIPIIAVGGIDSATTAQAKLDAGASLVQIYTGFIYHGPKRIKEIVEGL</sequence>
<evidence type="ECO:0000256" key="8">
    <source>
        <dbReference type="ARBA" id="ARBA00022643"/>
    </source>
</evidence>
<evidence type="ECO:0000256" key="5">
    <source>
        <dbReference type="ARBA" id="ARBA00011245"/>
    </source>
</evidence>
<dbReference type="SUPFAM" id="SSF51395">
    <property type="entry name" value="FMN-linked oxidoreductases"/>
    <property type="match status" value="1"/>
</dbReference>
<comment type="subcellular location">
    <subcellularLocation>
        <location evidence="2 13">Cell membrane</location>
        <topology evidence="2 13">Peripheral membrane protein</topology>
    </subcellularLocation>
</comment>
<feature type="binding site" evidence="13">
    <location>
        <position position="66"/>
    </location>
    <ligand>
        <name>substrate</name>
    </ligand>
</feature>
<reference evidence="14 15" key="1">
    <citation type="submission" date="2018-03" db="EMBL/GenBank/DDBJ databases">
        <title>Cross-interface Injection: A General Nanoliter Liquid Handling Method Applied to Single Cells Genome Amplification Automated Nanoliter Liquid Handling Applied to Single Cell Multiple Displacement Amplification.</title>
        <authorList>
            <person name="Yun J."/>
            <person name="Xu P."/>
            <person name="Xu J."/>
            <person name="Dai X."/>
            <person name="Wang Y."/>
            <person name="Zheng X."/>
            <person name="Cao C."/>
            <person name="Yi Q."/>
            <person name="Zhu Y."/>
            <person name="Wang L."/>
            <person name="Dong Z."/>
            <person name="Huang Y."/>
            <person name="Huang L."/>
            <person name="Du W."/>
        </authorList>
    </citation>
    <scope>NUCLEOTIDE SEQUENCE [LARGE SCALE GENOMIC DNA]</scope>
    <source>
        <strain evidence="14 15">A9-4</strain>
    </source>
</reference>
<comment type="caution">
    <text evidence="14">The sequence shown here is derived from an EMBL/GenBank/DDBJ whole genome shotgun (WGS) entry which is preliminary data.</text>
</comment>
<dbReference type="PANTHER" id="PTHR48109:SF4">
    <property type="entry name" value="DIHYDROOROTATE DEHYDROGENASE (QUINONE), MITOCHONDRIAL"/>
    <property type="match status" value="1"/>
</dbReference>
<comment type="subunit">
    <text evidence="5 13">Monomer.</text>
</comment>
<dbReference type="FunFam" id="3.20.20.70:FF:000028">
    <property type="entry name" value="Dihydroorotate dehydrogenase (quinone)"/>
    <property type="match status" value="1"/>
</dbReference>
<dbReference type="EMBL" id="PYVG01000036">
    <property type="protein sequence ID" value="PTB88735.1"/>
    <property type="molecule type" value="Genomic_DNA"/>
</dbReference>
<dbReference type="UniPathway" id="UPA00070">
    <property type="reaction ID" value="UER00946"/>
</dbReference>
<keyword evidence="11 13" id="KW-0472">Membrane</keyword>
<evidence type="ECO:0000256" key="11">
    <source>
        <dbReference type="ARBA" id="ARBA00023136"/>
    </source>
</evidence>
<name>A0A2T4D4I7_9GAMM</name>
<dbReference type="InterPro" id="IPR005719">
    <property type="entry name" value="Dihydroorotate_DH_2"/>
</dbReference>
<keyword evidence="9 13" id="KW-0665">Pyrimidine biosynthesis</keyword>
<feature type="binding site" evidence="13">
    <location>
        <position position="177"/>
    </location>
    <ligand>
        <name>substrate</name>
    </ligand>
</feature>
<gene>
    <name evidence="13" type="primary">pyrD</name>
    <name evidence="14" type="ORF">C9928_05685</name>
</gene>
<dbReference type="PROSITE" id="PS00912">
    <property type="entry name" value="DHODEHASE_2"/>
    <property type="match status" value="1"/>
</dbReference>
<comment type="pathway">
    <text evidence="3 13">Pyrimidine metabolism; UMP biosynthesis via de novo pathway; orotate from (S)-dihydroorotate (quinone route): step 1/1.</text>
</comment>
<feature type="active site" description="Nucleophile" evidence="13">
    <location>
        <position position="175"/>
    </location>
</feature>
<dbReference type="NCBIfam" id="TIGR01036">
    <property type="entry name" value="pyrD_sub2"/>
    <property type="match status" value="1"/>
</dbReference>
<comment type="cofactor">
    <cofactor evidence="13">
        <name>FMN</name>
        <dbReference type="ChEBI" id="CHEBI:58210"/>
    </cofactor>
    <text evidence="13">Binds 1 FMN per subunit.</text>
</comment>
<keyword evidence="10 13" id="KW-0560">Oxidoreductase</keyword>
<feature type="binding site" evidence="13">
    <location>
        <begin position="246"/>
        <end position="247"/>
    </location>
    <ligand>
        <name>substrate</name>
    </ligand>
</feature>
<evidence type="ECO:0000256" key="1">
    <source>
        <dbReference type="ARBA" id="ARBA00003125"/>
    </source>
</evidence>
<dbReference type="InterPro" id="IPR012135">
    <property type="entry name" value="Dihydroorotate_DH_1_2"/>
</dbReference>
<evidence type="ECO:0000256" key="2">
    <source>
        <dbReference type="ARBA" id="ARBA00004202"/>
    </source>
</evidence>
<dbReference type="PROSITE" id="PS00911">
    <property type="entry name" value="DHODEHASE_1"/>
    <property type="match status" value="1"/>
</dbReference>
<organism evidence="14 15">
    <name type="scientific">Pseudidiomarina aestuarii</name>
    <dbReference type="NCBI Taxonomy" id="624146"/>
    <lineage>
        <taxon>Bacteria</taxon>
        <taxon>Pseudomonadati</taxon>
        <taxon>Pseudomonadota</taxon>
        <taxon>Gammaproteobacteria</taxon>
        <taxon>Alteromonadales</taxon>
        <taxon>Idiomarinaceae</taxon>
        <taxon>Pseudidiomarina</taxon>
    </lineage>
</organism>
<dbReference type="GO" id="GO:0005737">
    <property type="term" value="C:cytoplasm"/>
    <property type="evidence" value="ECO:0007669"/>
    <property type="project" value="InterPro"/>
</dbReference>
<comment type="function">
    <text evidence="1 13">Catalyzes the conversion of dihydroorotate to orotate with quinone as electron acceptor.</text>
</comment>
<comment type="catalytic activity">
    <reaction evidence="12 13">
        <text>(S)-dihydroorotate + a quinone = orotate + a quinol</text>
        <dbReference type="Rhea" id="RHEA:30187"/>
        <dbReference type="ChEBI" id="CHEBI:24646"/>
        <dbReference type="ChEBI" id="CHEBI:30839"/>
        <dbReference type="ChEBI" id="CHEBI:30864"/>
        <dbReference type="ChEBI" id="CHEBI:132124"/>
        <dbReference type="EC" id="1.3.5.2"/>
    </reaction>
</comment>
<keyword evidence="6 13" id="KW-1003">Cell membrane</keyword>
<feature type="binding site" evidence="13">
    <location>
        <position position="245"/>
    </location>
    <ligand>
        <name>FMN</name>
        <dbReference type="ChEBI" id="CHEBI:58210"/>
    </ligand>
</feature>
<evidence type="ECO:0000256" key="12">
    <source>
        <dbReference type="ARBA" id="ARBA00048639"/>
    </source>
</evidence>
<dbReference type="GO" id="GO:0106430">
    <property type="term" value="F:dihydroorotate dehydrogenase (quinone) activity"/>
    <property type="evidence" value="ECO:0007669"/>
    <property type="project" value="UniProtKB-EC"/>
</dbReference>
<feature type="binding site" evidence="13">
    <location>
        <begin position="318"/>
        <end position="319"/>
    </location>
    <ligand>
        <name>FMN</name>
        <dbReference type="ChEBI" id="CHEBI:58210"/>
    </ligand>
</feature>
<feature type="binding site" evidence="13">
    <location>
        <position position="172"/>
    </location>
    <ligand>
        <name>substrate</name>
    </ligand>
</feature>
<feature type="binding site" evidence="13">
    <location>
        <begin position="111"/>
        <end position="115"/>
    </location>
    <ligand>
        <name>substrate</name>
    </ligand>
</feature>
<evidence type="ECO:0000256" key="10">
    <source>
        <dbReference type="ARBA" id="ARBA00023002"/>
    </source>
</evidence>
<dbReference type="Proteomes" id="UP000241514">
    <property type="component" value="Unassembled WGS sequence"/>
</dbReference>
<evidence type="ECO:0000313" key="15">
    <source>
        <dbReference type="Proteomes" id="UP000241514"/>
    </source>
</evidence>
<feature type="binding site" evidence="13">
    <location>
        <position position="217"/>
    </location>
    <ligand>
        <name>FMN</name>
        <dbReference type="ChEBI" id="CHEBI:58210"/>
    </ligand>
</feature>
<dbReference type="InterPro" id="IPR050074">
    <property type="entry name" value="DHO_dehydrogenase"/>
</dbReference>
<dbReference type="AlphaFoldDB" id="A0A2T4D4I7"/>
<dbReference type="GO" id="GO:0006207">
    <property type="term" value="P:'de novo' pyrimidine nucleobase biosynthetic process"/>
    <property type="evidence" value="ECO:0007669"/>
    <property type="project" value="UniProtKB-UniRule"/>
</dbReference>
<proteinExistence type="inferred from homology"/>
<evidence type="ECO:0000256" key="6">
    <source>
        <dbReference type="ARBA" id="ARBA00022475"/>
    </source>
</evidence>
<dbReference type="CDD" id="cd04738">
    <property type="entry name" value="DHOD_2_like"/>
    <property type="match status" value="1"/>
</dbReference>
<dbReference type="PANTHER" id="PTHR48109">
    <property type="entry name" value="DIHYDROOROTATE DEHYDROGENASE (QUINONE), MITOCHONDRIAL-RELATED"/>
    <property type="match status" value="1"/>
</dbReference>
<accession>A0A2T4D4I7</accession>
<dbReference type="GO" id="GO:0044205">
    <property type="term" value="P:'de novo' UMP biosynthetic process"/>
    <property type="evidence" value="ECO:0007669"/>
    <property type="project" value="UniProtKB-UniRule"/>
</dbReference>
<dbReference type="NCBIfam" id="NF003652">
    <property type="entry name" value="PRK05286.2-5"/>
    <property type="match status" value="1"/>
</dbReference>
<evidence type="ECO:0000256" key="3">
    <source>
        <dbReference type="ARBA" id="ARBA00005161"/>
    </source>
</evidence>
<evidence type="ECO:0000256" key="13">
    <source>
        <dbReference type="HAMAP-Rule" id="MF_00225"/>
    </source>
</evidence>
<evidence type="ECO:0000313" key="14">
    <source>
        <dbReference type="EMBL" id="PTB88735.1"/>
    </source>
</evidence>
<dbReference type="InterPro" id="IPR005720">
    <property type="entry name" value="Dihydroorotate_DH_cat"/>
</dbReference>
<dbReference type="InterPro" id="IPR001295">
    <property type="entry name" value="Dihydroorotate_DH_CS"/>
</dbReference>
<dbReference type="NCBIfam" id="NF003644">
    <property type="entry name" value="PRK05286.1-1"/>
    <property type="match status" value="1"/>
</dbReference>
<feature type="binding site" evidence="13">
    <location>
        <begin position="62"/>
        <end position="66"/>
    </location>
    <ligand>
        <name>FMN</name>
        <dbReference type="ChEBI" id="CHEBI:58210"/>
    </ligand>
</feature>
<protein>
    <recommendedName>
        <fullName evidence="13">Dihydroorotate dehydrogenase (quinone)</fullName>
        <ecNumber evidence="13">1.3.5.2</ecNumber>
    </recommendedName>
    <alternativeName>
        <fullName evidence="13">DHOdehase</fullName>
        <shortName evidence="13">DHOD</shortName>
        <shortName evidence="13">DHODase</shortName>
    </alternativeName>
    <alternativeName>
        <fullName evidence="13">Dihydroorotate oxidase</fullName>
    </alternativeName>
</protein>
<dbReference type="HAMAP" id="MF_00225">
    <property type="entry name" value="DHO_dh_type2"/>
    <property type="match status" value="1"/>
</dbReference>
<feature type="binding site" evidence="13">
    <location>
        <position position="268"/>
    </location>
    <ligand>
        <name>FMN</name>
        <dbReference type="ChEBI" id="CHEBI:58210"/>
    </ligand>
</feature>
<dbReference type="NCBIfam" id="NF003646">
    <property type="entry name" value="PRK05286.1-4"/>
    <property type="match status" value="1"/>
</dbReference>
<evidence type="ECO:0000256" key="4">
    <source>
        <dbReference type="ARBA" id="ARBA00005359"/>
    </source>
</evidence>
<comment type="similarity">
    <text evidence="4 13">Belongs to the dihydroorotate dehydrogenase family. Type 2 subfamily.</text>
</comment>
<feature type="binding site" evidence="13">
    <location>
        <position position="86"/>
    </location>
    <ligand>
        <name>FMN</name>
        <dbReference type="ChEBI" id="CHEBI:58210"/>
    </ligand>
</feature>
<evidence type="ECO:0000256" key="9">
    <source>
        <dbReference type="ARBA" id="ARBA00022975"/>
    </source>
</evidence>
<feature type="binding site" evidence="13">
    <location>
        <position position="172"/>
    </location>
    <ligand>
        <name>FMN</name>
        <dbReference type="ChEBI" id="CHEBI:58210"/>
    </ligand>
</feature>
<feature type="binding site" evidence="13">
    <location>
        <position position="297"/>
    </location>
    <ligand>
        <name>FMN</name>
        <dbReference type="ChEBI" id="CHEBI:58210"/>
    </ligand>
</feature>
<keyword evidence="8 13" id="KW-0288">FMN</keyword>
<evidence type="ECO:0000256" key="7">
    <source>
        <dbReference type="ARBA" id="ARBA00022630"/>
    </source>
</evidence>
<dbReference type="InterPro" id="IPR013785">
    <property type="entry name" value="Aldolase_TIM"/>
</dbReference>
<feature type="binding site" evidence="13">
    <location>
        <position position="139"/>
    </location>
    <ligand>
        <name>FMN</name>
        <dbReference type="ChEBI" id="CHEBI:58210"/>
    </ligand>
</feature>
<dbReference type="EC" id="1.3.5.2" evidence="13"/>
<dbReference type="PIRSF" id="PIRSF000164">
    <property type="entry name" value="DHO_oxidase"/>
    <property type="match status" value="1"/>
</dbReference>
<dbReference type="NCBIfam" id="NF003645">
    <property type="entry name" value="PRK05286.1-2"/>
    <property type="match status" value="1"/>
</dbReference>
<keyword evidence="7 13" id="KW-0285">Flavoprotein</keyword>